<dbReference type="SUPFAM" id="SSF52540">
    <property type="entry name" value="P-loop containing nucleoside triphosphate hydrolases"/>
    <property type="match status" value="1"/>
</dbReference>
<evidence type="ECO:0000256" key="6">
    <source>
        <dbReference type="SAM" id="MobiDB-lite"/>
    </source>
</evidence>
<sequence>MRAAVEQRVEVGAERSAGSSGSVVEQLRERIRQLQAAPRRYLAVLRTGMEAVDALLPAGGFPLGQAVELCGEAASGRTSLALSAVAAAHKEERLCAWVDGPRELYPPAAAALGVDLERLLIVRPQAPEQRVWAAVQLARSGAFACVVLDLTRGIGSTGRTSRVALAEARKLADAAERGGGLLLLLTSPDAPADGMTRLRTEAQDGKGWSVEVVRSRQGGTGTRAELPWSVLYPELGLEDGGRMLDVAEGGVDATPDFLREQSSVLRNGCGILGQRPGRDAPMPSLREGLDAAGAAH</sequence>
<feature type="region of interest" description="Disordered" evidence="6">
    <location>
        <begin position="272"/>
        <end position="296"/>
    </location>
</feature>
<evidence type="ECO:0000313" key="8">
    <source>
        <dbReference type="EMBL" id="QSQ25810.1"/>
    </source>
</evidence>
<comment type="similarity">
    <text evidence="1">Belongs to the RecA family.</text>
</comment>
<evidence type="ECO:0000256" key="2">
    <source>
        <dbReference type="ARBA" id="ARBA00015553"/>
    </source>
</evidence>
<evidence type="ECO:0000256" key="1">
    <source>
        <dbReference type="ARBA" id="ARBA00009391"/>
    </source>
</evidence>
<evidence type="ECO:0000259" key="7">
    <source>
        <dbReference type="Pfam" id="PF00154"/>
    </source>
</evidence>
<evidence type="ECO:0000313" key="9">
    <source>
        <dbReference type="Proteomes" id="UP000662747"/>
    </source>
</evidence>
<gene>
    <name evidence="8" type="ORF">JY651_13145</name>
</gene>
<feature type="domain" description="RecA-like N-terminal" evidence="7">
    <location>
        <begin position="31"/>
        <end position="149"/>
    </location>
</feature>
<reference evidence="8 9" key="1">
    <citation type="submission" date="2021-02" db="EMBL/GenBank/DDBJ databases">
        <title>De Novo genome assembly of isolated myxobacteria.</title>
        <authorList>
            <person name="Stevens D.C."/>
        </authorList>
    </citation>
    <scope>NUCLEOTIDE SEQUENCE [LARGE SCALE GENOMIC DNA]</scope>
    <source>
        <strain evidence="9">SCPEA02</strain>
    </source>
</reference>
<dbReference type="InterPro" id="IPR049428">
    <property type="entry name" value="RecA-like_N"/>
</dbReference>
<organism evidence="8 9">
    <name type="scientific">Pyxidicoccus parkwayensis</name>
    <dbReference type="NCBI Taxonomy" id="2813578"/>
    <lineage>
        <taxon>Bacteria</taxon>
        <taxon>Pseudomonadati</taxon>
        <taxon>Myxococcota</taxon>
        <taxon>Myxococcia</taxon>
        <taxon>Myxococcales</taxon>
        <taxon>Cystobacterineae</taxon>
        <taxon>Myxococcaceae</taxon>
        <taxon>Pyxidicoccus</taxon>
    </lineage>
</organism>
<dbReference type="EMBL" id="CP071090">
    <property type="protein sequence ID" value="QSQ25810.1"/>
    <property type="molecule type" value="Genomic_DNA"/>
</dbReference>
<evidence type="ECO:0000256" key="3">
    <source>
        <dbReference type="ARBA" id="ARBA00022741"/>
    </source>
</evidence>
<dbReference type="PANTHER" id="PTHR45900:SF1">
    <property type="entry name" value="MITOCHONDRIAL DNA REPAIR PROTEIN RECA HOMOLOG-RELATED"/>
    <property type="match status" value="1"/>
</dbReference>
<keyword evidence="4" id="KW-0067">ATP-binding</keyword>
<dbReference type="InterPro" id="IPR013765">
    <property type="entry name" value="DNA_recomb/repair_RecA"/>
</dbReference>
<accession>A0ABX7P5P4</accession>
<evidence type="ECO:0000256" key="5">
    <source>
        <dbReference type="ARBA" id="ARBA00023172"/>
    </source>
</evidence>
<proteinExistence type="inferred from homology"/>
<name>A0ABX7P5P4_9BACT</name>
<dbReference type="PANTHER" id="PTHR45900">
    <property type="entry name" value="RECA"/>
    <property type="match status" value="1"/>
</dbReference>
<dbReference type="Proteomes" id="UP000662747">
    <property type="component" value="Chromosome"/>
</dbReference>
<evidence type="ECO:0000256" key="4">
    <source>
        <dbReference type="ARBA" id="ARBA00022840"/>
    </source>
</evidence>
<keyword evidence="5" id="KW-0233">DNA recombination</keyword>
<dbReference type="InterPro" id="IPR027417">
    <property type="entry name" value="P-loop_NTPase"/>
</dbReference>
<dbReference type="Pfam" id="PF00154">
    <property type="entry name" value="RecA_N"/>
    <property type="match status" value="1"/>
</dbReference>
<keyword evidence="9" id="KW-1185">Reference proteome</keyword>
<protein>
    <recommendedName>
        <fullName evidence="2">Protein RecA</fullName>
    </recommendedName>
</protein>
<dbReference type="RefSeq" id="WP_206727361.1">
    <property type="nucleotide sequence ID" value="NZ_CP071090.1"/>
</dbReference>
<dbReference type="Gene3D" id="3.40.50.300">
    <property type="entry name" value="P-loop containing nucleotide triphosphate hydrolases"/>
    <property type="match status" value="1"/>
</dbReference>
<keyword evidence="3" id="KW-0547">Nucleotide-binding</keyword>